<evidence type="ECO:0000313" key="1">
    <source>
        <dbReference type="EMBL" id="CAE8645165.1"/>
    </source>
</evidence>
<evidence type="ECO:0000313" key="2">
    <source>
        <dbReference type="Proteomes" id="UP000626109"/>
    </source>
</evidence>
<dbReference type="Proteomes" id="UP000626109">
    <property type="component" value="Unassembled WGS sequence"/>
</dbReference>
<gene>
    <name evidence="1" type="ORF">PGLA2088_LOCUS3674</name>
</gene>
<proteinExistence type="predicted"/>
<dbReference type="EMBL" id="CAJNNW010003206">
    <property type="protein sequence ID" value="CAE8645165.1"/>
    <property type="molecule type" value="Genomic_DNA"/>
</dbReference>
<dbReference type="AlphaFoldDB" id="A0A813I2N1"/>
<dbReference type="Gene3D" id="3.30.1010.10">
    <property type="entry name" value="Phosphatidylinositol 3-kinase Catalytic Subunit, Chain A, domain 4"/>
    <property type="match status" value="1"/>
</dbReference>
<reference evidence="1" key="1">
    <citation type="submission" date="2021-02" db="EMBL/GenBank/DDBJ databases">
        <authorList>
            <person name="Dougan E. K."/>
            <person name="Rhodes N."/>
            <person name="Thang M."/>
            <person name="Chan C."/>
        </authorList>
    </citation>
    <scope>NUCLEOTIDE SEQUENCE</scope>
</reference>
<dbReference type="SUPFAM" id="SSF56112">
    <property type="entry name" value="Protein kinase-like (PK-like)"/>
    <property type="match status" value="1"/>
</dbReference>
<name>A0A813I2N1_POLGL</name>
<dbReference type="InterPro" id="IPR011009">
    <property type="entry name" value="Kinase-like_dom_sf"/>
</dbReference>
<protein>
    <submittedName>
        <fullName evidence="1">Uncharacterized protein</fullName>
    </submittedName>
</protein>
<accession>A0A813I2N1</accession>
<organism evidence="1 2">
    <name type="scientific">Polarella glacialis</name>
    <name type="common">Dinoflagellate</name>
    <dbReference type="NCBI Taxonomy" id="89957"/>
    <lineage>
        <taxon>Eukaryota</taxon>
        <taxon>Sar</taxon>
        <taxon>Alveolata</taxon>
        <taxon>Dinophyceae</taxon>
        <taxon>Suessiales</taxon>
        <taxon>Suessiaceae</taxon>
        <taxon>Polarella</taxon>
    </lineage>
</organism>
<comment type="caution">
    <text evidence="1">The sequence shown here is derived from an EMBL/GenBank/DDBJ whole genome shotgun (WGS) entry which is preliminary data.</text>
</comment>
<sequence>MQVAADRDTQLHALADLAFACNVGADYDLAEPLQIGDATFALVRVEREMKSQTRPRLLLLAGADGSFQKRFLLKREDMSAEIAMMHFLCRFNREWENHNVHLNGVAIRVQTYEILAIGTEA</sequence>